<feature type="transmembrane region" description="Helical" evidence="7">
    <location>
        <begin position="334"/>
        <end position="354"/>
    </location>
</feature>
<keyword evidence="6 7" id="KW-0472">Membrane</keyword>
<feature type="transmembrane region" description="Helical" evidence="7">
    <location>
        <begin position="94"/>
        <end position="119"/>
    </location>
</feature>
<protein>
    <submittedName>
        <fullName evidence="9">MFS transporter</fullName>
    </submittedName>
</protein>
<feature type="transmembrane region" description="Helical" evidence="7">
    <location>
        <begin position="43"/>
        <end position="62"/>
    </location>
</feature>
<dbReference type="InterPro" id="IPR051788">
    <property type="entry name" value="MFS_Transporter"/>
</dbReference>
<dbReference type="PANTHER" id="PTHR23514:SF3">
    <property type="entry name" value="BYPASS OF STOP CODON PROTEIN 6"/>
    <property type="match status" value="1"/>
</dbReference>
<dbReference type="EMBL" id="CP091430">
    <property type="protein sequence ID" value="UVI30530.1"/>
    <property type="molecule type" value="Genomic_DNA"/>
</dbReference>
<comment type="similarity">
    <text evidence="2">Belongs to the major facilitator superfamily.</text>
</comment>
<evidence type="ECO:0000313" key="9">
    <source>
        <dbReference type="EMBL" id="UVI30530.1"/>
    </source>
</evidence>
<dbReference type="InterPro" id="IPR036259">
    <property type="entry name" value="MFS_trans_sf"/>
</dbReference>
<accession>A0ABY5SAI4</accession>
<evidence type="ECO:0000256" key="3">
    <source>
        <dbReference type="ARBA" id="ARBA00022448"/>
    </source>
</evidence>
<feature type="transmembrane region" description="Helical" evidence="7">
    <location>
        <begin position="206"/>
        <end position="232"/>
    </location>
</feature>
<feature type="domain" description="Major facilitator superfamily (MFS) profile" evidence="8">
    <location>
        <begin position="4"/>
        <end position="387"/>
    </location>
</feature>
<dbReference type="InterPro" id="IPR011701">
    <property type="entry name" value="MFS"/>
</dbReference>
<keyword evidence="5 7" id="KW-1133">Transmembrane helix</keyword>
<feature type="transmembrane region" description="Helical" evidence="7">
    <location>
        <begin position="157"/>
        <end position="176"/>
    </location>
</feature>
<keyword evidence="4 7" id="KW-0812">Transmembrane</keyword>
<evidence type="ECO:0000313" key="10">
    <source>
        <dbReference type="Proteomes" id="UP001057877"/>
    </source>
</evidence>
<evidence type="ECO:0000256" key="2">
    <source>
        <dbReference type="ARBA" id="ARBA00008335"/>
    </source>
</evidence>
<dbReference type="PROSITE" id="PS50850">
    <property type="entry name" value="MFS"/>
    <property type="match status" value="1"/>
</dbReference>
<feature type="transmembrane region" description="Helical" evidence="7">
    <location>
        <begin position="301"/>
        <end position="322"/>
    </location>
</feature>
<evidence type="ECO:0000256" key="1">
    <source>
        <dbReference type="ARBA" id="ARBA00004651"/>
    </source>
</evidence>
<dbReference type="InterPro" id="IPR020846">
    <property type="entry name" value="MFS_dom"/>
</dbReference>
<feature type="transmembrane region" description="Helical" evidence="7">
    <location>
        <begin position="276"/>
        <end position="295"/>
    </location>
</feature>
<feature type="transmembrane region" description="Helical" evidence="7">
    <location>
        <begin position="69"/>
        <end position="88"/>
    </location>
</feature>
<feature type="transmembrane region" description="Helical" evidence="7">
    <location>
        <begin position="366"/>
        <end position="386"/>
    </location>
</feature>
<keyword evidence="10" id="KW-1185">Reference proteome</keyword>
<name>A0ABY5SAI4_9BACL</name>
<dbReference type="Gene3D" id="1.20.1250.20">
    <property type="entry name" value="MFS general substrate transporter like domains"/>
    <property type="match status" value="2"/>
</dbReference>
<sequence>MTRLVFLGCIAYLVVGLGQLVIGAVMEPMIHAYGVQYSDGGQLVMHQFLGGMVGMLLTPWLIRKFGKKTVLLSVLGITIAAEAVYVMLPPWTVMLTIAPLAGFGLGTTESVVGSFIIGSTGKNANVAMSRVEVFFGVGALLMPFAGALLIANGYWRMTFGVVGLLAIGALLLWVFYWPSLLDKRPEDSSGSGSPAAAKPAVMSRRYLPVLFAGIAFFALYVGLEMSFIHYLPSLLVASNGLSESSATLALSLFWGAMVLGRLVAGQIADRFGGVTYLLLMCAISTVTFGAMGLLTGAAETFILTFGTGLFMSGMFAIALVFTNRAIPGHTERTTSLLMAAGGIGGAVIPRATGWFMDDFGPDATRWLFTGCAVLLFLVMIFAAAAARRTKPEARSAAA</sequence>
<proteinExistence type="inferred from homology"/>
<organism evidence="9 10">
    <name type="scientific">Paenibacillus spongiae</name>
    <dbReference type="NCBI Taxonomy" id="2909671"/>
    <lineage>
        <taxon>Bacteria</taxon>
        <taxon>Bacillati</taxon>
        <taxon>Bacillota</taxon>
        <taxon>Bacilli</taxon>
        <taxon>Bacillales</taxon>
        <taxon>Paenibacillaceae</taxon>
        <taxon>Paenibacillus</taxon>
    </lineage>
</organism>
<keyword evidence="3" id="KW-0813">Transport</keyword>
<evidence type="ECO:0000256" key="4">
    <source>
        <dbReference type="ARBA" id="ARBA00022692"/>
    </source>
</evidence>
<evidence type="ECO:0000256" key="7">
    <source>
        <dbReference type="SAM" id="Phobius"/>
    </source>
</evidence>
<dbReference type="PANTHER" id="PTHR23514">
    <property type="entry name" value="BYPASS OF STOP CODON PROTEIN 6"/>
    <property type="match status" value="1"/>
</dbReference>
<dbReference type="SUPFAM" id="SSF103473">
    <property type="entry name" value="MFS general substrate transporter"/>
    <property type="match status" value="1"/>
</dbReference>
<dbReference type="RefSeq" id="WP_258386596.1">
    <property type="nucleotide sequence ID" value="NZ_CP091430.1"/>
</dbReference>
<evidence type="ECO:0000256" key="5">
    <source>
        <dbReference type="ARBA" id="ARBA00022989"/>
    </source>
</evidence>
<evidence type="ECO:0000256" key="6">
    <source>
        <dbReference type="ARBA" id="ARBA00023136"/>
    </source>
</evidence>
<gene>
    <name evidence="9" type="ORF">L1F29_01160</name>
</gene>
<feature type="transmembrane region" description="Helical" evidence="7">
    <location>
        <begin position="131"/>
        <end position="151"/>
    </location>
</feature>
<feature type="transmembrane region" description="Helical" evidence="7">
    <location>
        <begin position="244"/>
        <end position="264"/>
    </location>
</feature>
<comment type="subcellular location">
    <subcellularLocation>
        <location evidence="1">Cell membrane</location>
        <topology evidence="1">Multi-pass membrane protein</topology>
    </subcellularLocation>
</comment>
<dbReference type="Proteomes" id="UP001057877">
    <property type="component" value="Chromosome"/>
</dbReference>
<reference evidence="9" key="1">
    <citation type="submission" date="2022-01" db="EMBL/GenBank/DDBJ databases">
        <title>Paenibacillus spongiae sp. nov., isolated from marine sponge.</title>
        <authorList>
            <person name="Li Z."/>
            <person name="Zhang M."/>
        </authorList>
    </citation>
    <scope>NUCLEOTIDE SEQUENCE</scope>
    <source>
        <strain evidence="9">PHS-Z3</strain>
    </source>
</reference>
<dbReference type="Pfam" id="PF07690">
    <property type="entry name" value="MFS_1"/>
    <property type="match status" value="1"/>
</dbReference>
<evidence type="ECO:0000259" key="8">
    <source>
        <dbReference type="PROSITE" id="PS50850"/>
    </source>
</evidence>